<keyword evidence="2" id="KW-1185">Reference proteome</keyword>
<comment type="caution">
    <text evidence="1">The sequence shown here is derived from an EMBL/GenBank/DDBJ whole genome shotgun (WGS) entry which is preliminary data.</text>
</comment>
<dbReference type="OrthoDB" id="8184392at2759"/>
<evidence type="ECO:0000313" key="2">
    <source>
        <dbReference type="Proteomes" id="UP000499080"/>
    </source>
</evidence>
<dbReference type="EMBL" id="BGPR01068961">
    <property type="protein sequence ID" value="GBO42720.1"/>
    <property type="molecule type" value="Genomic_DNA"/>
</dbReference>
<protein>
    <recommendedName>
        <fullName evidence="3">C2H2-type domain-containing protein</fullName>
    </recommendedName>
</protein>
<reference evidence="1 2" key="1">
    <citation type="journal article" date="2019" name="Sci. Rep.">
        <title>Orb-weaving spider Araneus ventricosus genome elucidates the spidroin gene catalogue.</title>
        <authorList>
            <person name="Kono N."/>
            <person name="Nakamura H."/>
            <person name="Ohtoshi R."/>
            <person name="Moran D.A.P."/>
            <person name="Shinohara A."/>
            <person name="Yoshida Y."/>
            <person name="Fujiwara M."/>
            <person name="Mori M."/>
            <person name="Tomita M."/>
            <person name="Arakawa K."/>
        </authorList>
    </citation>
    <scope>NUCLEOTIDE SEQUENCE [LARGE SCALE GENOMIC DNA]</scope>
</reference>
<evidence type="ECO:0008006" key="3">
    <source>
        <dbReference type="Google" id="ProtNLM"/>
    </source>
</evidence>
<gene>
    <name evidence="1" type="ORF">AVEN_136214_1</name>
</gene>
<organism evidence="1 2">
    <name type="scientific">Araneus ventricosus</name>
    <name type="common">Orbweaver spider</name>
    <name type="synonym">Epeira ventricosa</name>
    <dbReference type="NCBI Taxonomy" id="182803"/>
    <lineage>
        <taxon>Eukaryota</taxon>
        <taxon>Metazoa</taxon>
        <taxon>Ecdysozoa</taxon>
        <taxon>Arthropoda</taxon>
        <taxon>Chelicerata</taxon>
        <taxon>Arachnida</taxon>
        <taxon>Araneae</taxon>
        <taxon>Araneomorphae</taxon>
        <taxon>Entelegynae</taxon>
        <taxon>Araneoidea</taxon>
        <taxon>Araneidae</taxon>
        <taxon>Araneus</taxon>
    </lineage>
</organism>
<accession>A0A4Y2X1S6</accession>
<evidence type="ECO:0000313" key="1">
    <source>
        <dbReference type="EMBL" id="GBO42720.1"/>
    </source>
</evidence>
<sequence length="94" mass="10859">MGYEVIDRDSSLGYEGIDRESSLSAWSFARQTSITGTCDRKECGECFRIHMVTHSISRIHKCDIRPSDSEKKRKLNTHMKHMTTENVLHVNFVI</sequence>
<proteinExistence type="predicted"/>
<dbReference type="AlphaFoldDB" id="A0A4Y2X1S6"/>
<dbReference type="Proteomes" id="UP000499080">
    <property type="component" value="Unassembled WGS sequence"/>
</dbReference>
<name>A0A4Y2X1S6_ARAVE</name>